<dbReference type="Proteomes" id="UP001610334">
    <property type="component" value="Unassembled WGS sequence"/>
</dbReference>
<dbReference type="InterPro" id="IPR001680">
    <property type="entry name" value="WD40_rpt"/>
</dbReference>
<evidence type="ECO:0000256" key="3">
    <source>
        <dbReference type="ARBA" id="ARBA00022786"/>
    </source>
</evidence>
<dbReference type="SMART" id="SM00320">
    <property type="entry name" value="WD40"/>
    <property type="match status" value="12"/>
</dbReference>
<dbReference type="Pfam" id="PF00400">
    <property type="entry name" value="WD40"/>
    <property type="match status" value="12"/>
</dbReference>
<dbReference type="InterPro" id="IPR036322">
    <property type="entry name" value="WD40_repeat_dom_sf"/>
</dbReference>
<dbReference type="PROSITE" id="PS00678">
    <property type="entry name" value="WD_REPEATS_1"/>
    <property type="match status" value="9"/>
</dbReference>
<dbReference type="SUPFAM" id="SSF53167">
    <property type="entry name" value="Purine and uridine phosphorylases"/>
    <property type="match status" value="1"/>
</dbReference>
<sequence length="1557" mass="173400">MTLTHDNYTIAWICALPLEMAAAKTMLNDVHPSLTQPDTDHNVYILGNVSGHNVVIACLPSGVYGITSAAIVLAHMLPTFPSLRFALMVGIGGGVPSTKKDIRLGDVVVSMPNAGFGGVVQYDYGKSLCDGRLQRTGFLNKPPQYLLTAISRIRSDCEDIDSPVKQIISEILHTRQKTQKQFSQPHQDWLFKADYDHGSSIDDCSLCDQTQLVLRPPRETNVPFIHYGLIASGNQVMKNAKIRDSVAQELDIICFEMEAAGLMDQLPCLVIRGICDYCDSHKHKQWQAYAALTAAAYARVLLEVVPTHKTDFSGFVCHKKGRSMIIESEFTEEDKACLRDLLVTNPEDERRRIEDTKGGLLDESFRWVLTNAEYQRWHSSPQSQILWVKGDAGKGKTMLVIGIIKELLRQVHSQSSHTIAYFLCQATDPKLNNATAVLRGIIFSLISRQPRLISHLRKRYDSDSSLFLSGNAFYSLSEVLENMLQDSTQVITYLFIDALDECEEGLAGLLKLIARTKSISAARVKWIVSSRGRDDIEQELGFCNDENRLSLELNAHHISDAVAAYIDHKVSRLKALQRSGTLQKRVKDQLLQKSDGTFLWVALVVEEMQKCRRSTAIIELLRGIPQGLFPLYDRMVQQIRNLDGQDRDLCILILSIVTFSYRPLHIQELCHMVGFHEQQYGCDDLENLVDMCGSFLTVRDDSVYLIHQSAKDYLRDANASTGIFSSDPSAIHCRIFRDSLRVLTTKLRRNIYCLDDPGISASKTAFVRPTPDPLFGLRYVCTYWLDHFLDGGLELKNGYVIFEFLSRHLLHWLESLSLIGEVRHGIIALGRLVHHKNQTANRTRTKMTGFDIWGMPGGSIQNPVAGHQNILIEAERFARGNASIIQKMPLQIYGAALVFCPQSSGCKQICWNERFDCLDRVSIMKETWDPCMQVLEGHTNWVCAVHFSPDGQMLASASRDKTVQLWDTATGIECQRMYGHTDWINAVAISPDCQMVASASDDNTIRLWDIGTGTERQNLHGHTGSVLAVAFSPDSQMVVSASYDKTLRLWNIVTGNECQNMRGHTDLVCAVGFSPDGQTIVSASRDSTVRLWYTASGTERRRLIGHRGWVCSASFSPDGQTVVSASYDQTIRLWNVARGNKHRVMEGHTDSVYAVAFSPDSQTVVSASRDRTVRLWDIATGAELQSMLGHTDPVRAIAFSPDNQTVASASDDKTVRLWDAGTATERHGMQGHIFSPDGQMFFYDKIVRFQDERQETQGHKDAVTAVAFSPDGKNVVSVSDDKTIQLWDAATGRRCHSMPGHTESVRAVAFSLDSQKVASASNDKTVRIWDVATGTEYRCMQGHAGSVLAVAFSPDSQMVVSASYDKTVQLWDIVTGNKNRHMQGHTDWVCAVAFSPDGRTIVSASRDGTIRLWDTATGTEFQSILGHTSSVHAVAFSADGRTVASAADDRTVRLWDTAGASEKWKIRLDKAVRALAFSANGYFLSTDCGLISLAHQSSNSSIERPSNGVFIREQWITRNGHRLIWLPPEYRATCVAVSGNSVVLGHKSGLLTFLWFK</sequence>
<feature type="repeat" description="WD" evidence="4">
    <location>
        <begin position="1061"/>
        <end position="1102"/>
    </location>
</feature>
<dbReference type="Gene3D" id="3.40.50.1580">
    <property type="entry name" value="Nucleoside phosphorylase domain"/>
    <property type="match status" value="1"/>
</dbReference>
<accession>A0ABR4HLP5</accession>
<dbReference type="Pfam" id="PF24883">
    <property type="entry name" value="NPHP3_N"/>
    <property type="match status" value="1"/>
</dbReference>
<evidence type="ECO:0000256" key="1">
    <source>
        <dbReference type="ARBA" id="ARBA00022574"/>
    </source>
</evidence>
<feature type="repeat" description="WD" evidence="4">
    <location>
        <begin position="1298"/>
        <end position="1339"/>
    </location>
</feature>
<dbReference type="EMBL" id="JBFXLT010000024">
    <property type="protein sequence ID" value="KAL2816089.1"/>
    <property type="molecule type" value="Genomic_DNA"/>
</dbReference>
<evidence type="ECO:0000313" key="6">
    <source>
        <dbReference type="EMBL" id="KAL2816089.1"/>
    </source>
</evidence>
<dbReference type="Gene3D" id="2.130.10.10">
    <property type="entry name" value="YVTN repeat-like/Quinoprotein amine dehydrogenase"/>
    <property type="match status" value="4"/>
</dbReference>
<evidence type="ECO:0000259" key="5">
    <source>
        <dbReference type="PROSITE" id="PS50837"/>
    </source>
</evidence>
<evidence type="ECO:0000256" key="2">
    <source>
        <dbReference type="ARBA" id="ARBA00022737"/>
    </source>
</evidence>
<feature type="domain" description="NACHT" evidence="5">
    <location>
        <begin position="384"/>
        <end position="531"/>
    </location>
</feature>
<feature type="repeat" description="WD" evidence="4">
    <location>
        <begin position="1187"/>
        <end position="1219"/>
    </location>
</feature>
<feature type="repeat" description="WD" evidence="4">
    <location>
        <begin position="935"/>
        <end position="971"/>
    </location>
</feature>
<dbReference type="CDD" id="cd00200">
    <property type="entry name" value="WD40"/>
    <property type="match status" value="2"/>
</dbReference>
<keyword evidence="2" id="KW-0677">Repeat</keyword>
<reference evidence="6 7" key="1">
    <citation type="submission" date="2024-07" db="EMBL/GenBank/DDBJ databases">
        <title>Section-level genome sequencing and comparative genomics of Aspergillus sections Usti and Cavernicolus.</title>
        <authorList>
            <consortium name="Lawrence Berkeley National Laboratory"/>
            <person name="Nybo J.L."/>
            <person name="Vesth T.C."/>
            <person name="Theobald S."/>
            <person name="Frisvad J.C."/>
            <person name="Larsen T.O."/>
            <person name="Kjaerboelling I."/>
            <person name="Rothschild-Mancinelli K."/>
            <person name="Lyhne E.K."/>
            <person name="Kogle M.E."/>
            <person name="Barry K."/>
            <person name="Clum A."/>
            <person name="Na H."/>
            <person name="Ledsgaard L."/>
            <person name="Lin J."/>
            <person name="Lipzen A."/>
            <person name="Kuo A."/>
            <person name="Riley R."/>
            <person name="Mondo S."/>
            <person name="Labutti K."/>
            <person name="Haridas S."/>
            <person name="Pangalinan J."/>
            <person name="Salamov A.A."/>
            <person name="Simmons B.A."/>
            <person name="Magnuson J.K."/>
            <person name="Chen J."/>
            <person name="Drula E."/>
            <person name="Henrissat B."/>
            <person name="Wiebenga A."/>
            <person name="Lubbers R.J."/>
            <person name="Gomes A.C."/>
            <person name="Makela M.R."/>
            <person name="Stajich J."/>
            <person name="Grigoriev I.V."/>
            <person name="Mortensen U.H."/>
            <person name="De Vries R.P."/>
            <person name="Baker S.E."/>
            <person name="Andersen M.R."/>
        </authorList>
    </citation>
    <scope>NUCLEOTIDE SEQUENCE [LARGE SCALE GENOMIC DNA]</scope>
    <source>
        <strain evidence="6 7">CBS 588.65</strain>
    </source>
</reference>
<protein>
    <submittedName>
        <fullName evidence="6">WD40-repeat-containing domain protein</fullName>
    </submittedName>
</protein>
<dbReference type="InterPro" id="IPR051983">
    <property type="entry name" value="WSB_SOCS-box_domain"/>
</dbReference>
<feature type="repeat" description="WD" evidence="4">
    <location>
        <begin position="1103"/>
        <end position="1144"/>
    </location>
</feature>
<dbReference type="PANTHER" id="PTHR15622">
    <property type="entry name" value="WD40 REPEAT PROTEIN"/>
    <property type="match status" value="1"/>
</dbReference>
<feature type="repeat" description="WD" evidence="4">
    <location>
        <begin position="1424"/>
        <end position="1456"/>
    </location>
</feature>
<keyword evidence="7" id="KW-1185">Reference proteome</keyword>
<feature type="repeat" description="WD" evidence="4">
    <location>
        <begin position="1019"/>
        <end position="1060"/>
    </location>
</feature>
<organism evidence="6 7">
    <name type="scientific">Aspergillus granulosus</name>
    <dbReference type="NCBI Taxonomy" id="176169"/>
    <lineage>
        <taxon>Eukaryota</taxon>
        <taxon>Fungi</taxon>
        <taxon>Dikarya</taxon>
        <taxon>Ascomycota</taxon>
        <taxon>Pezizomycotina</taxon>
        <taxon>Eurotiomycetes</taxon>
        <taxon>Eurotiomycetidae</taxon>
        <taxon>Eurotiales</taxon>
        <taxon>Aspergillaceae</taxon>
        <taxon>Aspergillus</taxon>
        <taxon>Aspergillus subgen. Nidulantes</taxon>
    </lineage>
</organism>
<dbReference type="InterPro" id="IPR007111">
    <property type="entry name" value="NACHT_NTPase"/>
</dbReference>
<dbReference type="PROSITE" id="PS50837">
    <property type="entry name" value="NACHT"/>
    <property type="match status" value="1"/>
</dbReference>
<dbReference type="InterPro" id="IPR027417">
    <property type="entry name" value="P-loop_NTPase"/>
</dbReference>
<dbReference type="InterPro" id="IPR056884">
    <property type="entry name" value="NPHP3-like_N"/>
</dbReference>
<feature type="repeat" description="WD" evidence="4">
    <location>
        <begin position="1340"/>
        <end position="1381"/>
    </location>
</feature>
<feature type="repeat" description="WD" evidence="4">
    <location>
        <begin position="977"/>
        <end position="1018"/>
    </location>
</feature>
<dbReference type="SUPFAM" id="SSF50978">
    <property type="entry name" value="WD40 repeat-like"/>
    <property type="match status" value="2"/>
</dbReference>
<comment type="caution">
    <text evidence="6">The sequence shown here is derived from an EMBL/GenBank/DDBJ whole genome shotgun (WGS) entry which is preliminary data.</text>
</comment>
<keyword evidence="3" id="KW-0833">Ubl conjugation pathway</keyword>
<dbReference type="InterPro" id="IPR020472">
    <property type="entry name" value="WD40_PAC1"/>
</dbReference>
<proteinExistence type="predicted"/>
<dbReference type="PROSITE" id="PS50082">
    <property type="entry name" value="WD_REPEATS_2"/>
    <property type="match status" value="12"/>
</dbReference>
<keyword evidence="1 4" id="KW-0853">WD repeat</keyword>
<evidence type="ECO:0000313" key="7">
    <source>
        <dbReference type="Proteomes" id="UP001610334"/>
    </source>
</evidence>
<evidence type="ECO:0000256" key="4">
    <source>
        <dbReference type="PROSITE-ProRule" id="PRU00221"/>
    </source>
</evidence>
<dbReference type="InterPro" id="IPR015943">
    <property type="entry name" value="WD40/YVTN_repeat-like_dom_sf"/>
</dbReference>
<feature type="repeat" description="WD" evidence="4">
    <location>
        <begin position="1382"/>
        <end position="1423"/>
    </location>
</feature>
<dbReference type="InterPro" id="IPR035994">
    <property type="entry name" value="Nucleoside_phosphorylase_sf"/>
</dbReference>
<dbReference type="Gene3D" id="3.40.50.300">
    <property type="entry name" value="P-loop containing nucleotide triphosphate hydrolases"/>
    <property type="match status" value="1"/>
</dbReference>
<dbReference type="PANTHER" id="PTHR15622:SF2">
    <property type="entry name" value="U4_U6 SMALL NUCLEAR RIBONUCLEOPROTEIN PRP4"/>
    <property type="match status" value="1"/>
</dbReference>
<feature type="repeat" description="WD" evidence="4">
    <location>
        <begin position="1256"/>
        <end position="1297"/>
    </location>
</feature>
<name>A0ABR4HLP5_9EURO</name>
<dbReference type="InterPro" id="IPR019775">
    <property type="entry name" value="WD40_repeat_CS"/>
</dbReference>
<dbReference type="PRINTS" id="PR00320">
    <property type="entry name" value="GPROTEINBRPT"/>
</dbReference>
<gene>
    <name evidence="6" type="ORF">BJX63DRAFT_147311</name>
</gene>
<feature type="repeat" description="WD" evidence="4">
    <location>
        <begin position="1145"/>
        <end position="1186"/>
    </location>
</feature>
<dbReference type="PROSITE" id="PS50294">
    <property type="entry name" value="WD_REPEATS_REGION"/>
    <property type="match status" value="12"/>
</dbReference>